<evidence type="ECO:0000313" key="3">
    <source>
        <dbReference type="EMBL" id="TKK85240.1"/>
    </source>
</evidence>
<dbReference type="InterPro" id="IPR036525">
    <property type="entry name" value="Tubulin/FtsZ_GTPase_sf"/>
</dbReference>
<dbReference type="Proteomes" id="UP000308705">
    <property type="component" value="Unassembled WGS sequence"/>
</dbReference>
<dbReference type="RefSeq" id="WP_137249804.1">
    <property type="nucleotide sequence ID" value="NZ_SZQA01000029.1"/>
</dbReference>
<name>A0A4U3M9I2_9ACTN</name>
<organism evidence="3 4">
    <name type="scientific">Herbidospora galbida</name>
    <dbReference type="NCBI Taxonomy" id="2575442"/>
    <lineage>
        <taxon>Bacteria</taxon>
        <taxon>Bacillati</taxon>
        <taxon>Actinomycetota</taxon>
        <taxon>Actinomycetes</taxon>
        <taxon>Streptosporangiales</taxon>
        <taxon>Streptosporangiaceae</taxon>
        <taxon>Herbidospora</taxon>
    </lineage>
</organism>
<evidence type="ECO:0000313" key="4">
    <source>
        <dbReference type="Proteomes" id="UP000308705"/>
    </source>
</evidence>
<proteinExistence type="predicted"/>
<feature type="region of interest" description="Disordered" evidence="2">
    <location>
        <begin position="531"/>
        <end position="552"/>
    </location>
</feature>
<reference evidence="3 4" key="1">
    <citation type="submission" date="2019-04" db="EMBL/GenBank/DDBJ databases">
        <title>Herbidospora sp. NEAU-GS14.nov., a novel actinomycete isolated from soil.</title>
        <authorList>
            <person name="Han L."/>
        </authorList>
    </citation>
    <scope>NUCLEOTIDE SEQUENCE [LARGE SCALE GENOMIC DNA]</scope>
    <source>
        <strain evidence="3 4">NEAU-GS14</strain>
    </source>
</reference>
<evidence type="ECO:0000256" key="2">
    <source>
        <dbReference type="SAM" id="MobiDB-lite"/>
    </source>
</evidence>
<dbReference type="Pfam" id="PF13809">
    <property type="entry name" value="Tubulin_2"/>
    <property type="match status" value="1"/>
</dbReference>
<gene>
    <name evidence="3" type="ORF">FDA94_26590</name>
</gene>
<dbReference type="AlphaFoldDB" id="A0A4U3M9I2"/>
<evidence type="ECO:0008006" key="5">
    <source>
        <dbReference type="Google" id="ProtNLM"/>
    </source>
</evidence>
<comment type="caution">
    <text evidence="3">The sequence shown here is derived from an EMBL/GenBank/DDBJ whole genome shotgun (WGS) entry which is preliminary data.</text>
</comment>
<dbReference type="InterPro" id="IPR025904">
    <property type="entry name" value="Tubulin-like"/>
</dbReference>
<keyword evidence="1" id="KW-0175">Coiled coil</keyword>
<dbReference type="Gene3D" id="3.40.50.1440">
    <property type="entry name" value="Tubulin/FtsZ, GTPase domain"/>
    <property type="match status" value="1"/>
</dbReference>
<protein>
    <recommendedName>
        <fullName evidence="5">Tubulin-like protein</fullName>
    </recommendedName>
</protein>
<dbReference type="EMBL" id="SZQA01000029">
    <property type="protein sequence ID" value="TKK85240.1"/>
    <property type="molecule type" value="Genomic_DNA"/>
</dbReference>
<dbReference type="OrthoDB" id="3644648at2"/>
<sequence length="1043" mass="115356">MKLYQPFLFVGLGGTGCAVGAELERQVREEICGPDGSLFQRLRPDAQRYQLPACLQFVYADVNQADLNRMATSVVPGAQHASVVSANAHYVRDLVPQVSSYPQVALNLRLALEAADRAWLPPEHGEPQVMPLSRGAGQLPTVGRAALFETFRSGVAPAVRDLDRAIGNLSGQQAARDLRRLAGTSSMINRRAVDVFVAFSVAGGTGAGIFYDYLHLISRQFQGTDLQLKIFPLVLMPSAFDEGKGGGRAAELNAGRALLDLFQLIDYQNAPRAVQHLSGLYAEQTDPEEVAVRYPQEGRIAMRHGLAQTAFLFSRPAGVSAGDLRRSVVSLVMSLVGTELGEQRRGEGEQHQSFADSFINSATTRQTMAANGVGNRGVSTALVTSLTTPVDELADVVAGRLLRLAVEGLREPDTANESNAKLIEDFFTTAGIHPIFARPRPQFTEPEPATGARDIASALTDRVQFMRQGLGEQRARLEGEVPAMVTRFDPGGAAAGMLAQYDPFRVRRVMFGHAALSEGPDKVGAAGVMQRRRQPPTGPDGGRDAPPAIPQLRDRSLGVVRMKWNDDIPTGVRQQQDKWFRYRNQVQWADAWSAQAQHWERTLKVVEENLRALGEALTDTARQEPDRFRERADHLYRPRDGVAYHLPSTTLEQFCRNAIARIRERLQLPPGVQDAVVLERLLGEDGWRPLYRQASETTPVRAVDELRDRIKIAVKTYLQEEAPGLTTLLPRLRDLLDQAVGLTSSRPKFGETELEEFNGRLAGLMPANFTPQGAGPLKVLVTYPGGVNQGIADYLKDTLRLPADPGITYEFSNTTAESISVVLFRSQMGITDVQEVREVLRTWADAIHRPRSDDFLAWRQRTGYDFGYLATREEHRTRILHRLLVAMWNGDVQVMGDRQSPARVQITLNDVHMALDLKAMEEASSWASLLQAYELWALADDNETARVFCGKLMQLIPNRLDEGGSPPGKLFELVVGMADSQIRAIDTMLTGIGQAGRARARLMRKFWAETLPGALEQHFDSAAPRENLEQLYQSYLRRRGDVA</sequence>
<feature type="coiled-coil region" evidence="1">
    <location>
        <begin position="589"/>
        <end position="616"/>
    </location>
</feature>
<accession>A0A4U3M9I2</accession>
<keyword evidence="4" id="KW-1185">Reference proteome</keyword>
<evidence type="ECO:0000256" key="1">
    <source>
        <dbReference type="SAM" id="Coils"/>
    </source>
</evidence>
<dbReference type="PROSITE" id="PS51257">
    <property type="entry name" value="PROKAR_LIPOPROTEIN"/>
    <property type="match status" value="1"/>
</dbReference>